<gene>
    <name evidence="3" type="ORF">GCM10008090_31830</name>
</gene>
<keyword evidence="1" id="KW-0732">Signal</keyword>
<evidence type="ECO:0000256" key="1">
    <source>
        <dbReference type="SAM" id="SignalP"/>
    </source>
</evidence>
<dbReference type="InterPro" id="IPR012334">
    <property type="entry name" value="Pectin_lyas_fold"/>
</dbReference>
<dbReference type="RefSeq" id="WP_189402702.1">
    <property type="nucleotide sequence ID" value="NZ_BMXA01000008.1"/>
</dbReference>
<evidence type="ECO:0000313" key="3">
    <source>
        <dbReference type="EMBL" id="GHA19756.1"/>
    </source>
</evidence>
<dbReference type="InterPro" id="IPR006626">
    <property type="entry name" value="PbH1"/>
</dbReference>
<accession>A0A918S2F5</accession>
<evidence type="ECO:0000313" key="4">
    <source>
        <dbReference type="Proteomes" id="UP000614811"/>
    </source>
</evidence>
<dbReference type="Pfam" id="PF05048">
    <property type="entry name" value="NosD"/>
    <property type="match status" value="1"/>
</dbReference>
<dbReference type="InterPro" id="IPR011050">
    <property type="entry name" value="Pectin_lyase_fold/virulence"/>
</dbReference>
<dbReference type="NCBIfam" id="TIGR03804">
    <property type="entry name" value="para_beta_helix"/>
    <property type="match status" value="1"/>
</dbReference>
<feature type="signal peptide" evidence="1">
    <location>
        <begin position="1"/>
        <end position="27"/>
    </location>
</feature>
<proteinExistence type="predicted"/>
<reference evidence="3" key="2">
    <citation type="submission" date="2020-09" db="EMBL/GenBank/DDBJ databases">
        <authorList>
            <person name="Sun Q."/>
            <person name="Kim S."/>
        </authorList>
    </citation>
    <scope>NUCLEOTIDE SEQUENCE</scope>
    <source>
        <strain evidence="3">KCTC 12711</strain>
    </source>
</reference>
<keyword evidence="4" id="KW-1185">Reference proteome</keyword>
<feature type="domain" description="Periplasmic copper-binding protein NosD beta helix" evidence="2">
    <location>
        <begin position="137"/>
        <end position="332"/>
    </location>
</feature>
<organism evidence="3 4">
    <name type="scientific">Arenicella chitinivorans</name>
    <dbReference type="NCBI Taxonomy" id="1329800"/>
    <lineage>
        <taxon>Bacteria</taxon>
        <taxon>Pseudomonadati</taxon>
        <taxon>Pseudomonadota</taxon>
        <taxon>Gammaproteobacteria</taxon>
        <taxon>Arenicellales</taxon>
        <taxon>Arenicellaceae</taxon>
        <taxon>Arenicella</taxon>
    </lineage>
</organism>
<dbReference type="AlphaFoldDB" id="A0A918S2F5"/>
<dbReference type="EMBL" id="BMXA01000008">
    <property type="protein sequence ID" value="GHA19756.1"/>
    <property type="molecule type" value="Genomic_DNA"/>
</dbReference>
<dbReference type="SUPFAM" id="SSF51126">
    <property type="entry name" value="Pectin lyase-like"/>
    <property type="match status" value="1"/>
</dbReference>
<dbReference type="SMART" id="SM00710">
    <property type="entry name" value="PbH1"/>
    <property type="match status" value="5"/>
</dbReference>
<name>A0A918S2F5_9GAMM</name>
<dbReference type="InterPro" id="IPR007742">
    <property type="entry name" value="NosD_dom"/>
</dbReference>
<feature type="chain" id="PRO_5036873681" description="Periplasmic copper-binding protein NosD beta helix domain-containing protein" evidence="1">
    <location>
        <begin position="28"/>
        <end position="464"/>
    </location>
</feature>
<dbReference type="Proteomes" id="UP000614811">
    <property type="component" value="Unassembled WGS sequence"/>
</dbReference>
<protein>
    <recommendedName>
        <fullName evidence="2">Periplasmic copper-binding protein NosD beta helix domain-containing protein</fullName>
    </recommendedName>
</protein>
<dbReference type="Gene3D" id="2.160.20.10">
    <property type="entry name" value="Single-stranded right-handed beta-helix, Pectin lyase-like"/>
    <property type="match status" value="1"/>
</dbReference>
<dbReference type="InterPro" id="IPR022441">
    <property type="entry name" value="Para_beta_helix_rpt-2"/>
</dbReference>
<sequence length="464" mass="51455">MFLSAKTFFQLSLLLLLSAMGPIQVQADDDDFILDVMPAILSGVKPLPVPIDFKVQLPSHTPINSYTVELTRWNIPNDGRNSVATTNGLQAALDWADAEGFNQVIIPNGQYLLGKYGNAIYQQGLDLHSNMRLVLSSNTVLRMAANDKWNYCVLRVSGEQNVTIQGGTIVGDRATHQYVPRGSDGGTAHDEGHGICIWSNSQRVLVEDMVIRDLTGDGLLLLDEATDITIRNNNIFNNRRQGVSLVGSLRVLIENNEIHHIKGTSPQFGIDIEGAGRRDRDIVIRKNYFHHNRGGDIVSSTGRNTFIIDNVMEQGVGNTYVDGPIVTWHKTSHVIAHNRITMLSRSVNGLLGYIQYSRGGPKGHNEVTYVHDNVCNGCGMYMYKSADADIRRNIWSGYFLALNEFDNAVVIDNQTSTHPDPGSPRYCWSYRIRRTTGRAEGNTHNGEPVVLPLSSAPWTTPCLR</sequence>
<comment type="caution">
    <text evidence="3">The sequence shown here is derived from an EMBL/GenBank/DDBJ whole genome shotgun (WGS) entry which is preliminary data.</text>
</comment>
<reference evidence="3" key="1">
    <citation type="journal article" date="2014" name="Int. J. Syst. Evol. Microbiol.">
        <title>Complete genome sequence of Corynebacterium casei LMG S-19264T (=DSM 44701T), isolated from a smear-ripened cheese.</title>
        <authorList>
            <consortium name="US DOE Joint Genome Institute (JGI-PGF)"/>
            <person name="Walter F."/>
            <person name="Albersmeier A."/>
            <person name="Kalinowski J."/>
            <person name="Ruckert C."/>
        </authorList>
    </citation>
    <scope>NUCLEOTIDE SEQUENCE</scope>
    <source>
        <strain evidence="3">KCTC 12711</strain>
    </source>
</reference>
<evidence type="ECO:0000259" key="2">
    <source>
        <dbReference type="Pfam" id="PF05048"/>
    </source>
</evidence>